<comment type="similarity">
    <text evidence="1">Belongs to the peptidase U32 family. UbiV subfamily.</text>
</comment>
<reference evidence="2 3" key="1">
    <citation type="submission" date="2024-01" db="EMBL/GenBank/DDBJ databases">
        <title>Multi-omics insights into the function and evolution of sodium benzoate biodegradation pathways in Benzoatithermus flavus gen. nov., sp. nov. from hot spring.</title>
        <authorList>
            <person name="Hu C.-J."/>
            <person name="Li W.-J."/>
        </authorList>
    </citation>
    <scope>NUCLEOTIDE SEQUENCE [LARGE SCALE GENOMIC DNA]</scope>
    <source>
        <strain evidence="2 3">SYSU G07066</strain>
    </source>
</reference>
<organism evidence="2 3">
    <name type="scientific">Benzoatithermus flavus</name>
    <dbReference type="NCBI Taxonomy" id="3108223"/>
    <lineage>
        <taxon>Bacteria</taxon>
        <taxon>Pseudomonadati</taxon>
        <taxon>Pseudomonadota</taxon>
        <taxon>Alphaproteobacteria</taxon>
        <taxon>Geminicoccales</taxon>
        <taxon>Geminicoccaceae</taxon>
        <taxon>Benzoatithermus</taxon>
    </lineage>
</organism>
<keyword evidence="1" id="KW-0408">Iron</keyword>
<feature type="binding site" evidence="1">
    <location>
        <position position="195"/>
    </location>
    <ligand>
        <name>[4Fe-4S] cluster</name>
        <dbReference type="ChEBI" id="CHEBI:49883"/>
    </ligand>
</feature>
<name>A0ABU8XL98_9PROT</name>
<sequence>MPDAPAVLTLGPVLFHWPAAALRDFYFRIADEAPVETVHLGEVVCSKRLPFFAPHLPEVIERLQAAGKEVVLSSLALVMDKREAASMAELCGDAEPFLVEANDMAAVGLLAGRPHAVGPFVNVYNEATLAWLKSNGAVRVCLPVELPESSIRTLAAVENVALELMVWGRLPLALSARCYHARAHGRRKDDCRFACGEDPDGMDVTTLDGEPFLTVNGIQTMSHSCVSLAHRLEELRAVGVRRFRLSPQSCDMVAVAHVFRALLDRALDAEEAEARLAALFPTAPLSNGFLFGREGVLHVRPG</sequence>
<comment type="pathway">
    <text evidence="1">Cofactor biosynthesis; ubiquinone biosynthesis.</text>
</comment>
<dbReference type="InterPro" id="IPR001539">
    <property type="entry name" value="Peptidase_U32"/>
</dbReference>
<feature type="binding site" evidence="1">
    <location>
        <position position="191"/>
    </location>
    <ligand>
        <name>[4Fe-4S] cluster</name>
        <dbReference type="ChEBI" id="CHEBI:49883"/>
    </ligand>
</feature>
<dbReference type="Proteomes" id="UP001375743">
    <property type="component" value="Unassembled WGS sequence"/>
</dbReference>
<keyword evidence="1" id="KW-0411">Iron-sulfur</keyword>
<keyword evidence="1" id="KW-0479">Metal-binding</keyword>
<comment type="subunit">
    <text evidence="1">Forms a heterodimer with UbiU.</text>
</comment>
<gene>
    <name evidence="1" type="primary">ubiV</name>
    <name evidence="2" type="ORF">U1T56_02370</name>
</gene>
<dbReference type="PANTHER" id="PTHR30217">
    <property type="entry name" value="PEPTIDASE U32 FAMILY"/>
    <property type="match status" value="1"/>
</dbReference>
<evidence type="ECO:0000313" key="2">
    <source>
        <dbReference type="EMBL" id="MEK0081982.1"/>
    </source>
</evidence>
<comment type="cofactor">
    <cofactor evidence="1">
        <name>[4Fe-4S] cluster</name>
        <dbReference type="ChEBI" id="CHEBI:49883"/>
    </cofactor>
</comment>
<dbReference type="NCBIfam" id="NF011991">
    <property type="entry name" value="PRK15447.1"/>
    <property type="match status" value="1"/>
</dbReference>
<dbReference type="InterPro" id="IPR051454">
    <property type="entry name" value="RNA/ubiquinone_mod_enzymes"/>
</dbReference>
<proteinExistence type="inferred from homology"/>
<dbReference type="PANTHER" id="PTHR30217:SF11">
    <property type="entry name" value="UBIQUINONE BIOSYNTHESIS PROTEIN UBIV"/>
    <property type="match status" value="1"/>
</dbReference>
<feature type="binding site" evidence="1">
    <location>
        <position position="178"/>
    </location>
    <ligand>
        <name>[4Fe-4S] cluster</name>
        <dbReference type="ChEBI" id="CHEBI:49883"/>
    </ligand>
</feature>
<evidence type="ECO:0000313" key="3">
    <source>
        <dbReference type="Proteomes" id="UP001375743"/>
    </source>
</evidence>
<dbReference type="Pfam" id="PF01136">
    <property type="entry name" value="Peptidase_U32"/>
    <property type="match status" value="1"/>
</dbReference>
<keyword evidence="1" id="KW-0004">4Fe-4S</keyword>
<dbReference type="EMBL" id="JBBLZC010000001">
    <property type="protein sequence ID" value="MEK0081982.1"/>
    <property type="molecule type" value="Genomic_DNA"/>
</dbReference>
<comment type="function">
    <text evidence="1">Required for O(2)-independent ubiquinone (coenzyme Q) biosynthesis. Together with UbiU, is essential for the C6-hydroxylation reaction in the oxygen-independent ubiquinone biosynthesis pathway.</text>
</comment>
<dbReference type="RefSeq" id="WP_418157821.1">
    <property type="nucleotide sequence ID" value="NZ_JBBLZC010000001.1"/>
</dbReference>
<keyword evidence="3" id="KW-1185">Reference proteome</keyword>
<dbReference type="HAMAP" id="MF_02233">
    <property type="entry name" value="UbiV"/>
    <property type="match status" value="1"/>
</dbReference>
<feature type="binding site" evidence="1">
    <location>
        <position position="45"/>
    </location>
    <ligand>
        <name>[4Fe-4S] cluster</name>
        <dbReference type="ChEBI" id="CHEBI:49883"/>
    </ligand>
</feature>
<dbReference type="InterPro" id="IPR043693">
    <property type="entry name" value="UbiV"/>
</dbReference>
<evidence type="ECO:0000256" key="1">
    <source>
        <dbReference type="HAMAP-Rule" id="MF_02233"/>
    </source>
</evidence>
<accession>A0ABU8XL98</accession>
<keyword evidence="1" id="KW-0831">Ubiquinone biosynthesis</keyword>
<protein>
    <recommendedName>
        <fullName evidence="1">Ubiquinone biosynthesis protein UbiV</fullName>
    </recommendedName>
</protein>
<comment type="caution">
    <text evidence="2">The sequence shown here is derived from an EMBL/GenBank/DDBJ whole genome shotgun (WGS) entry which is preliminary data.</text>
</comment>